<dbReference type="PANTHER" id="PTHR43094:SF1">
    <property type="entry name" value="AMINOTRANSFERASE CLASS-III"/>
    <property type="match status" value="1"/>
</dbReference>
<evidence type="ECO:0000313" key="3">
    <source>
        <dbReference type="EMBL" id="CAB4754784.1"/>
    </source>
</evidence>
<name>A0A6J6U6Y4_9ZZZZ</name>
<dbReference type="SUPFAM" id="SSF53383">
    <property type="entry name" value="PLP-dependent transferases"/>
    <property type="match status" value="1"/>
</dbReference>
<dbReference type="InterPro" id="IPR005814">
    <property type="entry name" value="Aminotrans_3"/>
</dbReference>
<dbReference type="EMBL" id="CAEZYW010000263">
    <property type="protein sequence ID" value="CAB4754784.1"/>
    <property type="molecule type" value="Genomic_DNA"/>
</dbReference>
<evidence type="ECO:0000256" key="1">
    <source>
        <dbReference type="ARBA" id="ARBA00008954"/>
    </source>
</evidence>
<dbReference type="AlphaFoldDB" id="A0A6J6U6Y4"/>
<dbReference type="GO" id="GO:0005829">
    <property type="term" value="C:cytosol"/>
    <property type="evidence" value="ECO:0007669"/>
    <property type="project" value="TreeGrafter"/>
</dbReference>
<dbReference type="Gene3D" id="3.90.1150.10">
    <property type="entry name" value="Aspartate Aminotransferase, domain 1"/>
    <property type="match status" value="1"/>
</dbReference>
<dbReference type="InterPro" id="IPR015424">
    <property type="entry name" value="PyrdxlP-dep_Trfase"/>
</dbReference>
<protein>
    <submittedName>
        <fullName evidence="3">Unannotated protein</fullName>
    </submittedName>
</protein>
<dbReference type="InterPro" id="IPR049704">
    <property type="entry name" value="Aminotrans_3_PPA_site"/>
</dbReference>
<dbReference type="GO" id="GO:0030170">
    <property type="term" value="F:pyridoxal phosphate binding"/>
    <property type="evidence" value="ECO:0007669"/>
    <property type="project" value="InterPro"/>
</dbReference>
<dbReference type="PANTHER" id="PTHR43094">
    <property type="entry name" value="AMINOTRANSFERASE"/>
    <property type="match status" value="1"/>
</dbReference>
<dbReference type="Gene3D" id="3.40.640.10">
    <property type="entry name" value="Type I PLP-dependent aspartate aminotransferase-like (Major domain)"/>
    <property type="match status" value="1"/>
</dbReference>
<dbReference type="InterPro" id="IPR015421">
    <property type="entry name" value="PyrdxlP-dep_Trfase_major"/>
</dbReference>
<keyword evidence="2" id="KW-0663">Pyridoxal phosphate</keyword>
<gene>
    <name evidence="3" type="ORF">UFOPK2786_01484</name>
</gene>
<dbReference type="CDD" id="cd00610">
    <property type="entry name" value="OAT_like"/>
    <property type="match status" value="1"/>
</dbReference>
<dbReference type="GO" id="GO:0008483">
    <property type="term" value="F:transaminase activity"/>
    <property type="evidence" value="ECO:0007669"/>
    <property type="project" value="InterPro"/>
</dbReference>
<dbReference type="PROSITE" id="PS00600">
    <property type="entry name" value="AA_TRANSFER_CLASS_3"/>
    <property type="match status" value="1"/>
</dbReference>
<accession>A0A6J6U6Y4</accession>
<proteinExistence type="inferred from homology"/>
<dbReference type="NCBIfam" id="NF004718">
    <property type="entry name" value="PRK06062.1"/>
    <property type="match status" value="1"/>
</dbReference>
<dbReference type="InterPro" id="IPR015422">
    <property type="entry name" value="PyrdxlP-dep_Trfase_small"/>
</dbReference>
<evidence type="ECO:0000256" key="2">
    <source>
        <dbReference type="ARBA" id="ARBA00022898"/>
    </source>
</evidence>
<reference evidence="3" key="1">
    <citation type="submission" date="2020-05" db="EMBL/GenBank/DDBJ databases">
        <authorList>
            <person name="Chiriac C."/>
            <person name="Salcher M."/>
            <person name="Ghai R."/>
            <person name="Kavagutti S V."/>
        </authorList>
    </citation>
    <scope>NUCLEOTIDE SEQUENCE</scope>
</reference>
<dbReference type="Pfam" id="PF00202">
    <property type="entry name" value="Aminotran_3"/>
    <property type="match status" value="1"/>
</dbReference>
<comment type="similarity">
    <text evidence="1">Belongs to the class-III pyridoxal-phosphate-dependent aminotransferase family.</text>
</comment>
<organism evidence="3">
    <name type="scientific">freshwater metagenome</name>
    <dbReference type="NCBI Taxonomy" id="449393"/>
    <lineage>
        <taxon>unclassified sequences</taxon>
        <taxon>metagenomes</taxon>
        <taxon>ecological metagenomes</taxon>
    </lineage>
</organism>
<sequence>MDFTADPAEGKRVYDLDRAHVFHSWSAQGALNPMVIAAAEGSYFWDYDGNKFLDFSSQLVNVNIGHQHPKVIKAIQDQAAKLSTIAPQHANAARGEAAQLITGLVAENMNKVFFTNGGADAVENAIRMARIHTNKHKVLSFYRSYHGNTGAAIAATGDPRRWPNEYSAQHVHFFGPYLYRSAFWANSEAQECERALQHLEQVIQFEGPGTVGAIIIESVVGTAGVLVPPPGYLEGVRALCDKYGIVMIADEVMAGFGRTGAWFAFQNWDVKPDLIVFAKGSNSGYVPVGGVIISDEIAATFDTRVFPGGLTYSGHPLAAASIVGSITAMKEEGIVENAASIGKNILGPGLQALQEKHPVIGEARGLGVFWALDLVSNRETREPLAPYGGTSPAMNELIAESKKRGLMPFANFNRMHVVPPCTVTEQEAKDGLAILDEVFTVIDKHYVG</sequence>